<keyword evidence="3" id="KW-1185">Reference proteome</keyword>
<sequence>MRAREAAAYCGIAYQTLMNLRSLGQGPRGEVHGRLVVFHEDDLDEWKRQYFTREAARDAVKLEHAEP</sequence>
<organism evidence="2 3">
    <name type="scientific">Agromyces larvae</name>
    <dbReference type="NCBI Taxonomy" id="2929802"/>
    <lineage>
        <taxon>Bacteria</taxon>
        <taxon>Bacillati</taxon>
        <taxon>Actinomycetota</taxon>
        <taxon>Actinomycetes</taxon>
        <taxon>Micrococcales</taxon>
        <taxon>Microbacteriaceae</taxon>
        <taxon>Agromyces</taxon>
    </lineage>
</organism>
<dbReference type="Proteomes" id="UP000832097">
    <property type="component" value="Chromosome"/>
</dbReference>
<dbReference type="SUPFAM" id="SSF46955">
    <property type="entry name" value="Putative DNA-binding domain"/>
    <property type="match status" value="1"/>
</dbReference>
<evidence type="ECO:0000313" key="2">
    <source>
        <dbReference type="EMBL" id="UOE45514.1"/>
    </source>
</evidence>
<reference evidence="2 3" key="1">
    <citation type="submission" date="2022-03" db="EMBL/GenBank/DDBJ databases">
        <title>Mucilaginibacter sp. isolated from the gut of Protaetia brevitarsis seulensis larvae.</title>
        <authorList>
            <person name="Won M."/>
            <person name="Kim S.-J."/>
            <person name="Kwon S.-W."/>
        </authorList>
    </citation>
    <scope>NUCLEOTIDE SEQUENCE [LARGE SCALE GENOMIC DNA]</scope>
    <source>
        <strain evidence="2 3">CFWR-12</strain>
    </source>
</reference>
<name>A0ABY4C2G0_9MICO</name>
<proteinExistence type="predicted"/>
<accession>A0ABY4C2G0</accession>
<feature type="domain" description="Helix-turn-helix" evidence="1">
    <location>
        <begin position="3"/>
        <end position="49"/>
    </location>
</feature>
<gene>
    <name evidence="2" type="ORF">MTO99_07080</name>
</gene>
<dbReference type="EMBL" id="CP094528">
    <property type="protein sequence ID" value="UOE45514.1"/>
    <property type="molecule type" value="Genomic_DNA"/>
</dbReference>
<dbReference type="Pfam" id="PF12728">
    <property type="entry name" value="HTH_17"/>
    <property type="match status" value="1"/>
</dbReference>
<dbReference type="InterPro" id="IPR041657">
    <property type="entry name" value="HTH_17"/>
</dbReference>
<evidence type="ECO:0000259" key="1">
    <source>
        <dbReference type="Pfam" id="PF12728"/>
    </source>
</evidence>
<evidence type="ECO:0000313" key="3">
    <source>
        <dbReference type="Proteomes" id="UP000832097"/>
    </source>
</evidence>
<dbReference type="RefSeq" id="WP_243558113.1">
    <property type="nucleotide sequence ID" value="NZ_CP094528.1"/>
</dbReference>
<dbReference type="InterPro" id="IPR009061">
    <property type="entry name" value="DNA-bd_dom_put_sf"/>
</dbReference>
<protein>
    <submittedName>
        <fullName evidence="2">Helix-turn-helix domain-containing protein</fullName>
    </submittedName>
</protein>